<dbReference type="InterPro" id="IPR006938">
    <property type="entry name" value="DUF624"/>
</dbReference>
<sequence length="206" mass="23310">MRNLLNYDGPVLRFLTKVVYSVWLNILWFVCCIPVVTIGASTTALCYCTGKIARDEEGYITKAFFSSFKDGFFKSTIIGLIMAVLGVVISVDAYVMYHLCFTSVFWTLISAILVVASIAYIIVLLWVFQLNAHFENTIINMFKNSIMLGMRFIFCTVLMAAVFVIMAYLIYYVCTPLIIFGVGTCVLFNSMLMKNILIQCEEQSDN</sequence>
<protein>
    <submittedName>
        <fullName evidence="2">DUF624 domain-containing protein</fullName>
    </submittedName>
</protein>
<dbReference type="EMBL" id="SVER01000007">
    <property type="protein sequence ID" value="MBE5918891.1"/>
    <property type="molecule type" value="Genomic_DNA"/>
</dbReference>
<keyword evidence="1" id="KW-0472">Membrane</keyword>
<feature type="transmembrane region" description="Helical" evidence="1">
    <location>
        <begin position="103"/>
        <end position="128"/>
    </location>
</feature>
<dbReference type="AlphaFoldDB" id="A0A927U843"/>
<comment type="caution">
    <text evidence="2">The sequence shown here is derived from an EMBL/GenBank/DDBJ whole genome shotgun (WGS) entry which is preliminary data.</text>
</comment>
<dbReference type="Proteomes" id="UP000766246">
    <property type="component" value="Unassembled WGS sequence"/>
</dbReference>
<reference evidence="2" key="1">
    <citation type="submission" date="2019-04" db="EMBL/GenBank/DDBJ databases">
        <title>Evolution of Biomass-Degrading Anaerobic Consortia Revealed by Metagenomics.</title>
        <authorList>
            <person name="Peng X."/>
        </authorList>
    </citation>
    <scope>NUCLEOTIDE SEQUENCE</scope>
    <source>
        <strain evidence="2">SIG311</strain>
    </source>
</reference>
<organism evidence="2 3">
    <name type="scientific">Pseudobutyrivibrio ruminis</name>
    <dbReference type="NCBI Taxonomy" id="46206"/>
    <lineage>
        <taxon>Bacteria</taxon>
        <taxon>Bacillati</taxon>
        <taxon>Bacillota</taxon>
        <taxon>Clostridia</taxon>
        <taxon>Lachnospirales</taxon>
        <taxon>Lachnospiraceae</taxon>
        <taxon>Pseudobutyrivibrio</taxon>
    </lineage>
</organism>
<feature type="transmembrane region" description="Helical" evidence="1">
    <location>
        <begin position="148"/>
        <end position="171"/>
    </location>
</feature>
<keyword evidence="1" id="KW-0812">Transmembrane</keyword>
<keyword evidence="1" id="KW-1133">Transmembrane helix</keyword>
<name>A0A927U843_9FIRM</name>
<feature type="transmembrane region" description="Helical" evidence="1">
    <location>
        <begin position="71"/>
        <end position="97"/>
    </location>
</feature>
<gene>
    <name evidence="2" type="ORF">E7272_03515</name>
</gene>
<feature type="transmembrane region" description="Helical" evidence="1">
    <location>
        <begin position="20"/>
        <end position="50"/>
    </location>
</feature>
<feature type="transmembrane region" description="Helical" evidence="1">
    <location>
        <begin position="177"/>
        <end position="197"/>
    </location>
</feature>
<evidence type="ECO:0000313" key="2">
    <source>
        <dbReference type="EMBL" id="MBE5918891.1"/>
    </source>
</evidence>
<evidence type="ECO:0000313" key="3">
    <source>
        <dbReference type="Proteomes" id="UP000766246"/>
    </source>
</evidence>
<proteinExistence type="predicted"/>
<accession>A0A927U843</accession>
<evidence type="ECO:0000256" key="1">
    <source>
        <dbReference type="SAM" id="Phobius"/>
    </source>
</evidence>
<dbReference type="Pfam" id="PF04854">
    <property type="entry name" value="DUF624"/>
    <property type="match status" value="1"/>
</dbReference>